<proteinExistence type="predicted"/>
<gene>
    <name evidence="2" type="ORF">SO3561_09134</name>
</gene>
<keyword evidence="1" id="KW-0812">Transmembrane</keyword>
<feature type="transmembrane region" description="Helical" evidence="1">
    <location>
        <begin position="34"/>
        <end position="55"/>
    </location>
</feature>
<name>A0A250VTX8_STROL</name>
<evidence type="ECO:0000313" key="2">
    <source>
        <dbReference type="EMBL" id="GAX57564.1"/>
    </source>
</evidence>
<reference evidence="3" key="1">
    <citation type="submission" date="2017-05" db="EMBL/GenBank/DDBJ databases">
        <title>Streptomyces olivochromogenes NBRC 3561 whole genome shotgun sequence.</title>
        <authorList>
            <person name="Dohra H."/>
            <person name="Kodani S."/>
        </authorList>
    </citation>
    <scope>NUCLEOTIDE SEQUENCE [LARGE SCALE GENOMIC DNA]</scope>
    <source>
        <strain evidence="3">NBRC 3561</strain>
    </source>
</reference>
<sequence>MAGGAAIIPLLAFVLAIPLAMLSYAVGKRTSPKMGLLFASVLVGLPTVLLIAPLISRGGASEPSPPIIYGNPYEPGSIADAQYKRGYDFAAALAKQGEDPGSGMADDVSRWCRDRLTPAAGFKDKVTTAMMQGCIWGSKQRSVPPPNAP</sequence>
<dbReference type="AlphaFoldDB" id="A0A250VTX8"/>
<keyword evidence="1" id="KW-1133">Transmembrane helix</keyword>
<protein>
    <submittedName>
        <fullName evidence="2">Uncharacterized protein</fullName>
    </submittedName>
</protein>
<feature type="transmembrane region" description="Helical" evidence="1">
    <location>
        <begin position="6"/>
        <end position="27"/>
    </location>
</feature>
<accession>A0A250VTX8</accession>
<dbReference type="Proteomes" id="UP000217446">
    <property type="component" value="Unassembled WGS sequence"/>
</dbReference>
<organism evidence="2 3">
    <name type="scientific">Streptomyces olivochromogenes</name>
    <dbReference type="NCBI Taxonomy" id="1963"/>
    <lineage>
        <taxon>Bacteria</taxon>
        <taxon>Bacillati</taxon>
        <taxon>Actinomycetota</taxon>
        <taxon>Actinomycetes</taxon>
        <taxon>Kitasatosporales</taxon>
        <taxon>Streptomycetaceae</taxon>
        <taxon>Streptomyces</taxon>
    </lineage>
</organism>
<keyword evidence="1" id="KW-0472">Membrane</keyword>
<evidence type="ECO:0000256" key="1">
    <source>
        <dbReference type="SAM" id="Phobius"/>
    </source>
</evidence>
<comment type="caution">
    <text evidence="2">The sequence shown here is derived from an EMBL/GenBank/DDBJ whole genome shotgun (WGS) entry which is preliminary data.</text>
</comment>
<evidence type="ECO:0000313" key="3">
    <source>
        <dbReference type="Proteomes" id="UP000217446"/>
    </source>
</evidence>
<dbReference type="EMBL" id="BDQI01000037">
    <property type="protein sequence ID" value="GAX57564.1"/>
    <property type="molecule type" value="Genomic_DNA"/>
</dbReference>
<keyword evidence="3" id="KW-1185">Reference proteome</keyword>